<feature type="transmembrane region" description="Helical" evidence="1">
    <location>
        <begin position="252"/>
        <end position="274"/>
    </location>
</feature>
<dbReference type="PANTHER" id="PTHR30354:SF7">
    <property type="entry name" value="BLL7963 PROTEIN"/>
    <property type="match status" value="1"/>
</dbReference>
<feature type="transmembrane region" description="Helical" evidence="1">
    <location>
        <begin position="176"/>
        <end position="198"/>
    </location>
</feature>
<dbReference type="RefSeq" id="WP_407866648.1">
    <property type="nucleotide sequence ID" value="NZ_BAAFZP010000002.1"/>
</dbReference>
<accession>A0ABQ0H5J8</accession>
<feature type="transmembrane region" description="Helical" evidence="1">
    <location>
        <begin position="286"/>
        <end position="315"/>
    </location>
</feature>
<proteinExistence type="predicted"/>
<evidence type="ECO:0000256" key="1">
    <source>
        <dbReference type="SAM" id="Phobius"/>
    </source>
</evidence>
<feature type="transmembrane region" description="Helical" evidence="1">
    <location>
        <begin position="138"/>
        <end position="156"/>
    </location>
</feature>
<dbReference type="EMBL" id="BAAFZP010000002">
    <property type="protein sequence ID" value="GAB1584188.1"/>
    <property type="molecule type" value="Genomic_DNA"/>
</dbReference>
<dbReference type="PANTHER" id="PTHR30354">
    <property type="entry name" value="GNT FAMILY GLUCONATE TRANSPORTER"/>
    <property type="match status" value="1"/>
</dbReference>
<gene>
    <name evidence="2" type="ORF">PPNSA23_41310</name>
</gene>
<evidence type="ECO:0000313" key="3">
    <source>
        <dbReference type="Proteomes" id="UP001628091"/>
    </source>
</evidence>
<sequence length="481" mass="50565">MGLVGILLALALLMWLAYRGWSVLIVAPVAALVAAAISGEPLLASWTQTFMGGAARFVAQWFPMFLLGGLFGKLMDDSGSIRSIARFLTERLGTHRTLLAVVLASAVVTYGGVSVFVAFFVLVPMADEMFRAANIPRRLMPATIGLGAFTFTMSVMPGTPSVNNAIPMPYFGTTTFAAPGLGIIASIIIFILGMWWLARAEAAARKAGEGYVDTTRTAFVIDDKTREQAAMAGDFDPAEIDHGKRSASEPPFILALLPLVVVIVVNFLMALVVLPRMDFSFLAEEAWGGITIGAVAGVWSVILALAAAVLTVVIVNYRRLPALRETLDAGANSAAVPILMIASLVGFGAVVGTLPAFAAVRDAVLEIPGGPLVSIIVAMNVLAGLTGTASGGMAITLNALGDNFMALAAEHGINPELMHRLTTISAGTLDALPHNGTVLLLLQISRLTHRESYPDMVMTVIVNVIIALVVVTVLGSMFGSF</sequence>
<comment type="caution">
    <text evidence="2">The sequence shown here is derived from an EMBL/GenBank/DDBJ whole genome shotgun (WGS) entry which is preliminary data.</text>
</comment>
<dbReference type="Proteomes" id="UP001628091">
    <property type="component" value="Unassembled WGS sequence"/>
</dbReference>
<feature type="transmembrane region" description="Helical" evidence="1">
    <location>
        <begin position="372"/>
        <end position="397"/>
    </location>
</feature>
<keyword evidence="3" id="KW-1185">Reference proteome</keyword>
<feature type="transmembrane region" description="Helical" evidence="1">
    <location>
        <begin position="456"/>
        <end position="478"/>
    </location>
</feature>
<protein>
    <submittedName>
        <fullName evidence="2">GntP family permease</fullName>
    </submittedName>
</protein>
<feature type="transmembrane region" description="Helical" evidence="1">
    <location>
        <begin position="54"/>
        <end position="72"/>
    </location>
</feature>
<name>A0ABQ0H5J8_9HYPH</name>
<feature type="transmembrane region" description="Helical" evidence="1">
    <location>
        <begin position="336"/>
        <end position="360"/>
    </location>
</feature>
<keyword evidence="1" id="KW-0812">Transmembrane</keyword>
<keyword evidence="1" id="KW-1133">Transmembrane helix</keyword>
<dbReference type="InterPro" id="IPR003474">
    <property type="entry name" value="Glcn_transporter"/>
</dbReference>
<keyword evidence="1" id="KW-0472">Membrane</keyword>
<organism evidence="2 3">
    <name type="scientific">Phyllobacterium phragmitis</name>
    <dbReference type="NCBI Taxonomy" id="2670329"/>
    <lineage>
        <taxon>Bacteria</taxon>
        <taxon>Pseudomonadati</taxon>
        <taxon>Pseudomonadota</taxon>
        <taxon>Alphaproteobacteria</taxon>
        <taxon>Hyphomicrobiales</taxon>
        <taxon>Phyllobacteriaceae</taxon>
        <taxon>Phyllobacterium</taxon>
    </lineage>
</organism>
<evidence type="ECO:0000313" key="2">
    <source>
        <dbReference type="EMBL" id="GAB1584188.1"/>
    </source>
</evidence>
<feature type="transmembrane region" description="Helical" evidence="1">
    <location>
        <begin position="98"/>
        <end position="126"/>
    </location>
</feature>
<reference evidence="2 3" key="1">
    <citation type="submission" date="2024-10" db="EMBL/GenBank/DDBJ databases">
        <title>Isolation, draft genome sequencing and identification of Phyllobacterium sp. NSA23, isolated from leaf soil.</title>
        <authorList>
            <person name="Akita H."/>
        </authorList>
    </citation>
    <scope>NUCLEOTIDE SEQUENCE [LARGE SCALE GENOMIC DNA]</scope>
    <source>
        <strain evidence="2 3">NSA23</strain>
    </source>
</reference>